<accession>A0A4S4D6Q8</accession>
<gene>
    <name evidence="6" type="ORF">TEA_015688</name>
</gene>
<dbReference type="CDD" id="cd11444">
    <property type="entry name" value="bHLH_AtIBH1_like"/>
    <property type="match status" value="1"/>
</dbReference>
<dbReference type="InterPro" id="IPR044549">
    <property type="entry name" value="bHLH_AtIBH1-like"/>
</dbReference>
<evidence type="ECO:0000256" key="2">
    <source>
        <dbReference type="ARBA" id="ARBA00023015"/>
    </source>
</evidence>
<dbReference type="AlphaFoldDB" id="A0A4S4D6Q8"/>
<dbReference type="GO" id="GO:0006355">
    <property type="term" value="P:regulation of DNA-templated transcription"/>
    <property type="evidence" value="ECO:0007669"/>
    <property type="project" value="InterPro"/>
</dbReference>
<sequence length="139" mass="16014">MNASSQHTLVGLDFLGKYSNEGRCNSDGPLLLWNKALEAQTTRRSLKGRKQKALLTLIRKGHIRSKRSRRISMKRRTRLEGSRRSQNVIEKRISTLRKLVPNSESVGLDGLFRDTTDYILSLQMRVKVMQIMVKSVVRF</sequence>
<evidence type="ECO:0000313" key="6">
    <source>
        <dbReference type="EMBL" id="THF97623.1"/>
    </source>
</evidence>
<dbReference type="PANTHER" id="PTHR33124">
    <property type="entry name" value="TRANSCRIPTION FACTOR IBH1-LIKE 1"/>
    <property type="match status" value="1"/>
</dbReference>
<evidence type="ECO:0000259" key="5">
    <source>
        <dbReference type="PROSITE" id="PS50888"/>
    </source>
</evidence>
<dbReference type="Proteomes" id="UP000306102">
    <property type="component" value="Unassembled WGS sequence"/>
</dbReference>
<dbReference type="PROSITE" id="PS50888">
    <property type="entry name" value="BHLH"/>
    <property type="match status" value="1"/>
</dbReference>
<evidence type="ECO:0000256" key="1">
    <source>
        <dbReference type="ARBA" id="ARBA00004123"/>
    </source>
</evidence>
<evidence type="ECO:0000256" key="4">
    <source>
        <dbReference type="ARBA" id="ARBA00023242"/>
    </source>
</evidence>
<name>A0A4S4D6Q8_CAMSN</name>
<dbReference type="STRING" id="542762.A0A4S4D6Q8"/>
<evidence type="ECO:0000313" key="7">
    <source>
        <dbReference type="Proteomes" id="UP000306102"/>
    </source>
</evidence>
<reference evidence="6 7" key="1">
    <citation type="journal article" date="2018" name="Proc. Natl. Acad. Sci. U.S.A.">
        <title>Draft genome sequence of Camellia sinensis var. sinensis provides insights into the evolution of the tea genome and tea quality.</title>
        <authorList>
            <person name="Wei C."/>
            <person name="Yang H."/>
            <person name="Wang S."/>
            <person name="Zhao J."/>
            <person name="Liu C."/>
            <person name="Gao L."/>
            <person name="Xia E."/>
            <person name="Lu Y."/>
            <person name="Tai Y."/>
            <person name="She G."/>
            <person name="Sun J."/>
            <person name="Cao H."/>
            <person name="Tong W."/>
            <person name="Gao Q."/>
            <person name="Li Y."/>
            <person name="Deng W."/>
            <person name="Jiang X."/>
            <person name="Wang W."/>
            <person name="Chen Q."/>
            <person name="Zhang S."/>
            <person name="Li H."/>
            <person name="Wu J."/>
            <person name="Wang P."/>
            <person name="Li P."/>
            <person name="Shi C."/>
            <person name="Zheng F."/>
            <person name="Jian J."/>
            <person name="Huang B."/>
            <person name="Shan D."/>
            <person name="Shi M."/>
            <person name="Fang C."/>
            <person name="Yue Y."/>
            <person name="Li F."/>
            <person name="Li D."/>
            <person name="Wei S."/>
            <person name="Han B."/>
            <person name="Jiang C."/>
            <person name="Yin Y."/>
            <person name="Xia T."/>
            <person name="Zhang Z."/>
            <person name="Bennetzen J.L."/>
            <person name="Zhao S."/>
            <person name="Wan X."/>
        </authorList>
    </citation>
    <scope>NUCLEOTIDE SEQUENCE [LARGE SCALE GENOMIC DNA]</scope>
    <source>
        <strain evidence="7">cv. Shuchazao</strain>
        <tissue evidence="6">Leaf</tissue>
    </source>
</reference>
<dbReference type="PANTHER" id="PTHR33124:SF39">
    <property type="entry name" value="TRANSCRIPTION FACTOR UPBEAT1"/>
    <property type="match status" value="1"/>
</dbReference>
<comment type="subcellular location">
    <subcellularLocation>
        <location evidence="1">Nucleus</location>
    </subcellularLocation>
</comment>
<keyword evidence="3" id="KW-0804">Transcription</keyword>
<feature type="domain" description="BHLH" evidence="5">
    <location>
        <begin position="73"/>
        <end position="122"/>
    </location>
</feature>
<dbReference type="GO" id="GO:0046983">
    <property type="term" value="F:protein dimerization activity"/>
    <property type="evidence" value="ECO:0007669"/>
    <property type="project" value="InterPro"/>
</dbReference>
<protein>
    <recommendedName>
        <fullName evidence="5">BHLH domain-containing protein</fullName>
    </recommendedName>
</protein>
<dbReference type="InterPro" id="IPR011598">
    <property type="entry name" value="bHLH_dom"/>
</dbReference>
<comment type="caution">
    <text evidence="6">The sequence shown here is derived from an EMBL/GenBank/DDBJ whole genome shotgun (WGS) entry which is preliminary data.</text>
</comment>
<evidence type="ECO:0000256" key="3">
    <source>
        <dbReference type="ARBA" id="ARBA00023163"/>
    </source>
</evidence>
<dbReference type="GO" id="GO:0005634">
    <property type="term" value="C:nucleus"/>
    <property type="evidence" value="ECO:0007669"/>
    <property type="project" value="UniProtKB-SubCell"/>
</dbReference>
<organism evidence="6 7">
    <name type="scientific">Camellia sinensis var. sinensis</name>
    <name type="common">China tea</name>
    <dbReference type="NCBI Taxonomy" id="542762"/>
    <lineage>
        <taxon>Eukaryota</taxon>
        <taxon>Viridiplantae</taxon>
        <taxon>Streptophyta</taxon>
        <taxon>Embryophyta</taxon>
        <taxon>Tracheophyta</taxon>
        <taxon>Spermatophyta</taxon>
        <taxon>Magnoliopsida</taxon>
        <taxon>eudicotyledons</taxon>
        <taxon>Gunneridae</taxon>
        <taxon>Pentapetalae</taxon>
        <taxon>asterids</taxon>
        <taxon>Ericales</taxon>
        <taxon>Theaceae</taxon>
        <taxon>Camellia</taxon>
    </lineage>
</organism>
<proteinExistence type="predicted"/>
<dbReference type="InterPro" id="IPR044660">
    <property type="entry name" value="IBH1-like"/>
</dbReference>
<keyword evidence="7" id="KW-1185">Reference proteome</keyword>
<keyword evidence="4" id="KW-0539">Nucleus</keyword>
<keyword evidence="2" id="KW-0805">Transcription regulation</keyword>
<dbReference type="EMBL" id="SDRB02012469">
    <property type="protein sequence ID" value="THF97623.1"/>
    <property type="molecule type" value="Genomic_DNA"/>
</dbReference>